<evidence type="ECO:0000313" key="1">
    <source>
        <dbReference type="EMBL" id="USR38179.1"/>
    </source>
</evidence>
<sequence>MKNFTITLPLALALIGCGDNAPSNEEIKSALANYQGRKGCAVSPLFRFPLDAKRAEGNERILAPFTSTGLVVLSGAQYELTAKGKAVHDEQMPGFCFTNRYEITDIKVEKSEPEKDLPPALSGAWYVSLRFVPSNLEDWARSPELLEVAGRNSLEKIQQDTPYIVRVAKKVGDDKLFVADPRFHFNPTIGFSMAF</sequence>
<dbReference type="GeneID" id="300082509"/>
<proteinExistence type="predicted"/>
<keyword evidence="1" id="KW-0012">Acyltransferase</keyword>
<accession>A0ABY5A566</accession>
<gene>
    <name evidence="1" type="ORF">L1F06_016035</name>
</gene>
<dbReference type="RefSeq" id="WP_129482051.1">
    <property type="nucleotide sequence ID" value="NZ_CP099397.1"/>
</dbReference>
<evidence type="ECO:0000313" key="2">
    <source>
        <dbReference type="Proteomes" id="UP001054897"/>
    </source>
</evidence>
<dbReference type="EMBL" id="CP099397">
    <property type="protein sequence ID" value="USR38179.1"/>
    <property type="molecule type" value="Genomic_DNA"/>
</dbReference>
<dbReference type="GO" id="GO:0016746">
    <property type="term" value="F:acyltransferase activity"/>
    <property type="evidence" value="ECO:0007669"/>
    <property type="project" value="UniProtKB-KW"/>
</dbReference>
<keyword evidence="1" id="KW-0808">Transferase</keyword>
<organism evidence="1 2">
    <name type="scientific">Ectopseudomonas hydrolytica</name>
    <dbReference type="NCBI Taxonomy" id="2493633"/>
    <lineage>
        <taxon>Bacteria</taxon>
        <taxon>Pseudomonadati</taxon>
        <taxon>Pseudomonadota</taxon>
        <taxon>Gammaproteobacteria</taxon>
        <taxon>Pseudomonadales</taxon>
        <taxon>Pseudomonadaceae</taxon>
        <taxon>Ectopseudomonas</taxon>
    </lineage>
</organism>
<keyword evidence="2" id="KW-1185">Reference proteome</keyword>
<name>A0ABY5A566_9GAMM</name>
<reference evidence="1" key="1">
    <citation type="submission" date="2022-06" db="EMBL/GenBank/DDBJ databases">
        <title>Complete genome of Pseudomonas hydrolytica DSWY01T.</title>
        <authorList>
            <person name="Jung J."/>
            <person name="Jeon C.O."/>
        </authorList>
    </citation>
    <scope>NUCLEOTIDE SEQUENCE</scope>
    <source>
        <strain evidence="1">DSWY01</strain>
    </source>
</reference>
<dbReference type="Proteomes" id="UP001054897">
    <property type="component" value="Chromosome"/>
</dbReference>
<dbReference type="PROSITE" id="PS51257">
    <property type="entry name" value="PROKAR_LIPOPROTEIN"/>
    <property type="match status" value="1"/>
</dbReference>
<protein>
    <submittedName>
        <fullName evidence="1">Acyltransferase</fullName>
    </submittedName>
</protein>